<name>A0A8H6L8A6_9LECA</name>
<feature type="chain" id="PRO_5034834866" evidence="1">
    <location>
        <begin position="21"/>
        <end position="218"/>
    </location>
</feature>
<organism evidence="2 3">
    <name type="scientific">Letharia columbiana</name>
    <dbReference type="NCBI Taxonomy" id="112416"/>
    <lineage>
        <taxon>Eukaryota</taxon>
        <taxon>Fungi</taxon>
        <taxon>Dikarya</taxon>
        <taxon>Ascomycota</taxon>
        <taxon>Pezizomycotina</taxon>
        <taxon>Lecanoromycetes</taxon>
        <taxon>OSLEUM clade</taxon>
        <taxon>Lecanoromycetidae</taxon>
        <taxon>Lecanorales</taxon>
        <taxon>Lecanorineae</taxon>
        <taxon>Parmeliaceae</taxon>
        <taxon>Letharia</taxon>
    </lineage>
</organism>
<accession>A0A8H6L8A6</accession>
<sequence>MTRFGLRVIVTGFLLSLGHGSNIPRCDSHGYGQPQPAFCTNLILDEIPIGNRFSRLFSLKTSIKLEDITQTQWSHRVELPFLRENDGCKVALLAVRFINGSISHDTSTWKGIHGEAQRLKRSCGGTSAAPLGGNLVVGDHSRLAIILYAPGSVYDDIVKVDLAAGTLIVADEDPEPDLGTTTGIVKPSSLSCRGALLALGNSTVCNMTKIVNVSEAKK</sequence>
<gene>
    <name evidence="2" type="ORF">HO173_002491</name>
</gene>
<proteinExistence type="predicted"/>
<dbReference type="OrthoDB" id="5419457at2759"/>
<reference evidence="2 3" key="1">
    <citation type="journal article" date="2020" name="Genomics">
        <title>Complete, high-quality genomes from long-read metagenomic sequencing of two wolf lichen thalli reveals enigmatic genome architecture.</title>
        <authorList>
            <person name="McKenzie S.K."/>
            <person name="Walston R.F."/>
            <person name="Allen J.L."/>
        </authorList>
    </citation>
    <scope>NUCLEOTIDE SEQUENCE [LARGE SCALE GENOMIC DNA]</scope>
    <source>
        <strain evidence="2">WasteWater2</strain>
    </source>
</reference>
<comment type="caution">
    <text evidence="2">The sequence shown here is derived from an EMBL/GenBank/DDBJ whole genome shotgun (WGS) entry which is preliminary data.</text>
</comment>
<keyword evidence="3" id="KW-1185">Reference proteome</keyword>
<dbReference type="AlphaFoldDB" id="A0A8H6L8A6"/>
<dbReference type="Proteomes" id="UP000578531">
    <property type="component" value="Unassembled WGS sequence"/>
</dbReference>
<keyword evidence="1" id="KW-0732">Signal</keyword>
<dbReference type="GeneID" id="59284164"/>
<evidence type="ECO:0000313" key="3">
    <source>
        <dbReference type="Proteomes" id="UP000578531"/>
    </source>
</evidence>
<feature type="signal peptide" evidence="1">
    <location>
        <begin position="1"/>
        <end position="20"/>
    </location>
</feature>
<dbReference type="RefSeq" id="XP_037168517.1">
    <property type="nucleotide sequence ID" value="XM_037304424.1"/>
</dbReference>
<dbReference type="EMBL" id="JACCJC010000006">
    <property type="protein sequence ID" value="KAF6239230.1"/>
    <property type="molecule type" value="Genomic_DNA"/>
</dbReference>
<evidence type="ECO:0000313" key="2">
    <source>
        <dbReference type="EMBL" id="KAF6239230.1"/>
    </source>
</evidence>
<protein>
    <submittedName>
        <fullName evidence="2">Uncharacterized protein</fullName>
    </submittedName>
</protein>
<evidence type="ECO:0000256" key="1">
    <source>
        <dbReference type="SAM" id="SignalP"/>
    </source>
</evidence>